<gene>
    <name evidence="1" type="ORF">AYBTSS11_LOCUS9480</name>
</gene>
<reference evidence="1" key="1">
    <citation type="submission" date="2023-10" db="EMBL/GenBank/DDBJ databases">
        <authorList>
            <person name="Domelevo Entfellner J.-B."/>
        </authorList>
    </citation>
    <scope>NUCLEOTIDE SEQUENCE</scope>
</reference>
<evidence type="ECO:0000313" key="1">
    <source>
        <dbReference type="EMBL" id="CAJ1940015.1"/>
    </source>
</evidence>
<keyword evidence="2" id="KW-1185">Reference proteome</keyword>
<accession>A0AA86S2Z4</accession>
<protein>
    <submittedName>
        <fullName evidence="1">Uncharacterized protein</fullName>
    </submittedName>
</protein>
<sequence length="65" mass="7507">MEQFSDTLSDIFLGISRGVTFISLSHICHAQSPFEFLLWREVQGEVQSALKAKDLHESLRHMLFK</sequence>
<dbReference type="AlphaFoldDB" id="A0AA86S2Z4"/>
<organism evidence="1 2">
    <name type="scientific">Sphenostylis stenocarpa</name>
    <dbReference type="NCBI Taxonomy" id="92480"/>
    <lineage>
        <taxon>Eukaryota</taxon>
        <taxon>Viridiplantae</taxon>
        <taxon>Streptophyta</taxon>
        <taxon>Embryophyta</taxon>
        <taxon>Tracheophyta</taxon>
        <taxon>Spermatophyta</taxon>
        <taxon>Magnoliopsida</taxon>
        <taxon>eudicotyledons</taxon>
        <taxon>Gunneridae</taxon>
        <taxon>Pentapetalae</taxon>
        <taxon>rosids</taxon>
        <taxon>fabids</taxon>
        <taxon>Fabales</taxon>
        <taxon>Fabaceae</taxon>
        <taxon>Papilionoideae</taxon>
        <taxon>50 kb inversion clade</taxon>
        <taxon>NPAAA clade</taxon>
        <taxon>indigoferoid/millettioid clade</taxon>
        <taxon>Phaseoleae</taxon>
        <taxon>Sphenostylis</taxon>
    </lineage>
</organism>
<dbReference type="Gramene" id="rna-AYBTSS11_LOCUS9480">
    <property type="protein sequence ID" value="CAJ1940015.1"/>
    <property type="gene ID" value="gene-AYBTSS11_LOCUS9480"/>
</dbReference>
<dbReference type="EMBL" id="OY731400">
    <property type="protein sequence ID" value="CAJ1940015.1"/>
    <property type="molecule type" value="Genomic_DNA"/>
</dbReference>
<proteinExistence type="predicted"/>
<evidence type="ECO:0000313" key="2">
    <source>
        <dbReference type="Proteomes" id="UP001189624"/>
    </source>
</evidence>
<name>A0AA86S2Z4_9FABA</name>
<dbReference type="Proteomes" id="UP001189624">
    <property type="component" value="Chromosome 3"/>
</dbReference>